<feature type="region of interest" description="Disordered" evidence="1">
    <location>
        <begin position="75"/>
        <end position="94"/>
    </location>
</feature>
<evidence type="ECO:0008006" key="3">
    <source>
        <dbReference type="Google" id="ProtNLM"/>
    </source>
</evidence>
<name>A0AB33JW13_9ACTN</name>
<gene>
    <name evidence="2" type="ORF">KCMC57_02910</name>
</gene>
<protein>
    <recommendedName>
        <fullName evidence="3">Zinc finger/thioredoxin putative domain-containing protein</fullName>
    </recommendedName>
</protein>
<organism evidence="2">
    <name type="scientific">Kitasatospora sp. CMC57</name>
    <dbReference type="NCBI Taxonomy" id="3231513"/>
    <lineage>
        <taxon>Bacteria</taxon>
        <taxon>Bacillati</taxon>
        <taxon>Actinomycetota</taxon>
        <taxon>Actinomycetes</taxon>
        <taxon>Kitasatosporales</taxon>
        <taxon>Streptomycetaceae</taxon>
        <taxon>Kitasatospora</taxon>
    </lineage>
</organism>
<evidence type="ECO:0000256" key="1">
    <source>
        <dbReference type="SAM" id="MobiDB-lite"/>
    </source>
</evidence>
<reference evidence="2" key="1">
    <citation type="submission" date="2024-07" db="EMBL/GenBank/DDBJ databases">
        <title>Complete genome sequences of cellulolytic bacteria, Kitasatospora sp. CMC57 and Streptomyces sp. CMC78, isolated from Japanese agricultural soil.</title>
        <authorList>
            <person name="Hashimoto T."/>
            <person name="Ito M."/>
            <person name="Iwamoto M."/>
            <person name="Fukahori D."/>
            <person name="Shoda T."/>
            <person name="Sakoda M."/>
            <person name="Morohoshi T."/>
            <person name="Mitsuboshi M."/>
            <person name="Nishizawa T."/>
        </authorList>
    </citation>
    <scope>NUCLEOTIDE SEQUENCE</scope>
    <source>
        <strain evidence="2">CMC57</strain>
    </source>
</reference>
<dbReference type="AlphaFoldDB" id="A0AB33JW13"/>
<dbReference type="RefSeq" id="WP_407986515.1">
    <property type="nucleotide sequence ID" value="NZ_AP035881.2"/>
</dbReference>
<sequence>MRLVFRCQECELHYLPPEELQYGDGSPASPVWCSACQARMAACGIAEPPAAAAVALLAARAAAAAVELAAPRQLRPARAVRSARSGPGTRSRLR</sequence>
<evidence type="ECO:0000313" key="2">
    <source>
        <dbReference type="EMBL" id="BFP43923.1"/>
    </source>
</evidence>
<proteinExistence type="predicted"/>
<accession>A0AB33JW13</accession>
<dbReference type="EMBL" id="AP035881">
    <property type="protein sequence ID" value="BFP43923.1"/>
    <property type="molecule type" value="Genomic_DNA"/>
</dbReference>